<dbReference type="AlphaFoldDB" id="E4XCU9"/>
<protein>
    <submittedName>
        <fullName evidence="2">Uncharacterized protein</fullName>
    </submittedName>
</protein>
<gene>
    <name evidence="2" type="ORF">GSOID_T00007980001</name>
</gene>
<name>E4XCU9_OIKDI</name>
<evidence type="ECO:0000256" key="1">
    <source>
        <dbReference type="SAM" id="Coils"/>
    </source>
</evidence>
<reference evidence="2" key="1">
    <citation type="journal article" date="2010" name="Science">
        <title>Plasticity of animal genome architecture unmasked by rapid evolution of a pelagic tunicate.</title>
        <authorList>
            <person name="Denoeud F."/>
            <person name="Henriet S."/>
            <person name="Mungpakdee S."/>
            <person name="Aury J.M."/>
            <person name="Da Silva C."/>
            <person name="Brinkmann H."/>
            <person name="Mikhaleva J."/>
            <person name="Olsen L.C."/>
            <person name="Jubin C."/>
            <person name="Canestro C."/>
            <person name="Bouquet J.M."/>
            <person name="Danks G."/>
            <person name="Poulain J."/>
            <person name="Campsteijn C."/>
            <person name="Adamski M."/>
            <person name="Cross I."/>
            <person name="Yadetie F."/>
            <person name="Muffato M."/>
            <person name="Louis A."/>
            <person name="Butcher S."/>
            <person name="Tsagkogeorga G."/>
            <person name="Konrad A."/>
            <person name="Singh S."/>
            <person name="Jensen M.F."/>
            <person name="Cong E.H."/>
            <person name="Eikeseth-Otteraa H."/>
            <person name="Noel B."/>
            <person name="Anthouard V."/>
            <person name="Porcel B.M."/>
            <person name="Kachouri-Lafond R."/>
            <person name="Nishino A."/>
            <person name="Ugolini M."/>
            <person name="Chourrout P."/>
            <person name="Nishida H."/>
            <person name="Aasland R."/>
            <person name="Huzurbazar S."/>
            <person name="Westhof E."/>
            <person name="Delsuc F."/>
            <person name="Lehrach H."/>
            <person name="Reinhardt R."/>
            <person name="Weissenbach J."/>
            <person name="Roy S.W."/>
            <person name="Artiguenave F."/>
            <person name="Postlethwait J.H."/>
            <person name="Manak J.R."/>
            <person name="Thompson E.M."/>
            <person name="Jaillon O."/>
            <person name="Du Pasquier L."/>
            <person name="Boudinot P."/>
            <person name="Liberles D.A."/>
            <person name="Volff J.N."/>
            <person name="Philippe H."/>
            <person name="Lenhard B."/>
            <person name="Roest Crollius H."/>
            <person name="Wincker P."/>
            <person name="Chourrout D."/>
        </authorList>
    </citation>
    <scope>NUCLEOTIDE SEQUENCE [LARGE SCALE GENOMIC DNA]</scope>
</reference>
<dbReference type="InParanoid" id="E4XCU9"/>
<evidence type="ECO:0000313" key="3">
    <source>
        <dbReference type="Proteomes" id="UP000001307"/>
    </source>
</evidence>
<feature type="coiled-coil region" evidence="1">
    <location>
        <begin position="195"/>
        <end position="243"/>
    </location>
</feature>
<dbReference type="Gene3D" id="1.20.5.190">
    <property type="match status" value="1"/>
</dbReference>
<dbReference type="Proteomes" id="UP000001307">
    <property type="component" value="Unassembled WGS sequence"/>
</dbReference>
<dbReference type="EMBL" id="FN653037">
    <property type="protein sequence ID" value="CBY09424.1"/>
    <property type="molecule type" value="Genomic_DNA"/>
</dbReference>
<dbReference type="PROSITE" id="PS50096">
    <property type="entry name" value="IQ"/>
    <property type="match status" value="1"/>
</dbReference>
<keyword evidence="1" id="KW-0175">Coiled coil</keyword>
<accession>E4XCU9</accession>
<evidence type="ECO:0000313" key="2">
    <source>
        <dbReference type="EMBL" id="CBY09424.1"/>
    </source>
</evidence>
<organism evidence="2">
    <name type="scientific">Oikopleura dioica</name>
    <name type="common">Tunicate</name>
    <dbReference type="NCBI Taxonomy" id="34765"/>
    <lineage>
        <taxon>Eukaryota</taxon>
        <taxon>Metazoa</taxon>
        <taxon>Chordata</taxon>
        <taxon>Tunicata</taxon>
        <taxon>Appendicularia</taxon>
        <taxon>Copelata</taxon>
        <taxon>Oikopleuridae</taxon>
        <taxon>Oikopleura</taxon>
    </lineage>
</organism>
<proteinExistence type="predicted"/>
<sequence>MSYFAFDAEETAYKDEELERELEARVSAFLISDLEDSDEDSYDDDLSTKESSADEKFDFAKQLHELSSYSNLTSVFFEDFNPELHKLNSTEIKEDKPDIPAKETATPTKSLIPPDVVFLPKEVFSNADKIQAEIDAEKVKNDRVKAENEEKAALTIQKAYRGFIVRASKTGRMVRAHLQSKKKILFVEKAQKFEFEERRRVADEIKQENQKLLAEKTEREIKHKREQIEKDKHKRALEQAKKAEAIWNERVLLFTEKSRRRVDYRAAVIIQERGFTDYRQSNWTAQMR</sequence>
<keyword evidence="3" id="KW-1185">Reference proteome</keyword>